<dbReference type="EMBL" id="LTBC01000011">
    <property type="protein sequence ID" value="KYH31418.1"/>
    <property type="molecule type" value="Genomic_DNA"/>
</dbReference>
<keyword evidence="3" id="KW-1185">Reference proteome</keyword>
<gene>
    <name evidence="2" type="ORF">MOMUL_23270</name>
</gene>
<evidence type="ECO:0000313" key="2">
    <source>
        <dbReference type="EMBL" id="KYH31418.1"/>
    </source>
</evidence>
<feature type="region of interest" description="Disordered" evidence="1">
    <location>
        <begin position="103"/>
        <end position="136"/>
    </location>
</feature>
<dbReference type="OrthoDB" id="1727303at2"/>
<dbReference type="RefSeq" id="WP_062285049.1">
    <property type="nucleotide sequence ID" value="NZ_LTBC01000011.1"/>
</dbReference>
<name>A0A151AUV3_9FIRM</name>
<organism evidence="2 3">
    <name type="scientific">Moorella mulderi DSM 14980</name>
    <dbReference type="NCBI Taxonomy" id="1122241"/>
    <lineage>
        <taxon>Bacteria</taxon>
        <taxon>Bacillati</taxon>
        <taxon>Bacillota</taxon>
        <taxon>Clostridia</taxon>
        <taxon>Neomoorellales</taxon>
        <taxon>Neomoorellaceae</taxon>
        <taxon>Neomoorella</taxon>
    </lineage>
</organism>
<feature type="compositionally biased region" description="Basic and acidic residues" evidence="1">
    <location>
        <begin position="103"/>
        <end position="114"/>
    </location>
</feature>
<protein>
    <submittedName>
        <fullName evidence="2">Uncharacterized protein</fullName>
    </submittedName>
</protein>
<dbReference type="AlphaFoldDB" id="A0A151AUV3"/>
<dbReference type="Proteomes" id="UP000075670">
    <property type="component" value="Unassembled WGS sequence"/>
</dbReference>
<evidence type="ECO:0000256" key="1">
    <source>
        <dbReference type="SAM" id="MobiDB-lite"/>
    </source>
</evidence>
<evidence type="ECO:0000313" key="3">
    <source>
        <dbReference type="Proteomes" id="UP000075670"/>
    </source>
</evidence>
<reference evidence="2 3" key="1">
    <citation type="submission" date="2016-02" db="EMBL/GenBank/DDBJ databases">
        <title>Genome sequence of Moorella mulderi DSM 14980.</title>
        <authorList>
            <person name="Poehlein A."/>
            <person name="Daniel R."/>
        </authorList>
    </citation>
    <scope>NUCLEOTIDE SEQUENCE [LARGE SCALE GENOMIC DNA]</scope>
    <source>
        <strain evidence="2 3">DSM 14980</strain>
    </source>
</reference>
<accession>A0A151AUV3</accession>
<comment type="caution">
    <text evidence="2">The sequence shown here is derived from an EMBL/GenBank/DDBJ whole genome shotgun (WGS) entry which is preliminary data.</text>
</comment>
<sequence length="136" mass="14186">MEKTDLVEVLLQLLGPQQQQALNFNELAGLLGLVDLLGILNLLHGNVTTPAKAGAGNAIQEALNAVLGQGGGGNVKAPAELAGLLGKNPALLTSLMNLLMSAKESKAAKEKEAQETTPTEENPPPQHSRSSRFRSS</sequence>
<proteinExistence type="predicted"/>
<dbReference type="PATRIC" id="fig|1122241.3.peg.2480"/>